<reference evidence="1 2" key="1">
    <citation type="submission" date="2020-08" db="EMBL/GenBank/DDBJ databases">
        <title>Genomic Encyclopedia of Type Strains, Phase IV (KMG-IV): sequencing the most valuable type-strain genomes for metagenomic binning, comparative biology and taxonomic classification.</title>
        <authorList>
            <person name="Goeker M."/>
        </authorList>
    </citation>
    <scope>NUCLEOTIDE SEQUENCE [LARGE SCALE GENOMIC DNA]</scope>
    <source>
        <strain evidence="1 2">DSM 27163</strain>
    </source>
</reference>
<keyword evidence="2" id="KW-1185">Reference proteome</keyword>
<proteinExistence type="predicted"/>
<evidence type="ECO:0000313" key="1">
    <source>
        <dbReference type="EMBL" id="MBB5708581.1"/>
    </source>
</evidence>
<organism evidence="1 2">
    <name type="scientific">Sphingopyxis panaciterrulae</name>
    <dbReference type="NCBI Taxonomy" id="462372"/>
    <lineage>
        <taxon>Bacteria</taxon>
        <taxon>Pseudomonadati</taxon>
        <taxon>Pseudomonadota</taxon>
        <taxon>Alphaproteobacteria</taxon>
        <taxon>Sphingomonadales</taxon>
        <taxon>Sphingomonadaceae</taxon>
        <taxon>Sphingopyxis</taxon>
    </lineage>
</organism>
<evidence type="ECO:0000313" key="2">
    <source>
        <dbReference type="Proteomes" id="UP000537161"/>
    </source>
</evidence>
<sequence>MSPKEGSSFPIGRAILTDEEFAQVIASALKVEFGSARNGAKIITQWTGVSARTAKNWLSGTNAPSGVHLVLLARESNAVLKALMLMAERPEMSLGASLLSLKRLLAETMTALDQMI</sequence>
<evidence type="ECO:0008006" key="3">
    <source>
        <dbReference type="Google" id="ProtNLM"/>
    </source>
</evidence>
<comment type="caution">
    <text evidence="1">The sequence shown here is derived from an EMBL/GenBank/DDBJ whole genome shotgun (WGS) entry which is preliminary data.</text>
</comment>
<dbReference type="RefSeq" id="WP_184101432.1">
    <property type="nucleotide sequence ID" value="NZ_JACIJH010000021.1"/>
</dbReference>
<gene>
    <name evidence="1" type="ORF">FHR21_003974</name>
</gene>
<name>A0A7W9B9A2_9SPHN</name>
<dbReference type="AlphaFoldDB" id="A0A7W9B9A2"/>
<dbReference type="Proteomes" id="UP000537161">
    <property type="component" value="Unassembled WGS sequence"/>
</dbReference>
<protein>
    <recommendedName>
        <fullName evidence="3">XRE family transcriptional regulator</fullName>
    </recommendedName>
</protein>
<dbReference type="EMBL" id="JACIJH010000021">
    <property type="protein sequence ID" value="MBB5708581.1"/>
    <property type="molecule type" value="Genomic_DNA"/>
</dbReference>
<accession>A0A7W9B9A2</accession>